<dbReference type="NCBIfam" id="TIGR01552">
    <property type="entry name" value="phd_fam"/>
    <property type="match status" value="1"/>
</dbReference>
<evidence type="ECO:0000313" key="1">
    <source>
        <dbReference type="EMBL" id="TKA00467.1"/>
    </source>
</evidence>
<dbReference type="Proteomes" id="UP000305778">
    <property type="component" value="Unassembled WGS sequence"/>
</dbReference>
<dbReference type="AlphaFoldDB" id="A0A4U0RY00"/>
<sequence>MAASYALNAGDPLDDLVSRVRGGHQPILLSRSGEPVAAVVTIGGFREYERLRDEADLALARSVFEDPGTVRISHEEAMVILDADEQKEAAG</sequence>
<organism evidence="1 2">
    <name type="scientific">Actinacidiphila oryziradicis</name>
    <dbReference type="NCBI Taxonomy" id="2571141"/>
    <lineage>
        <taxon>Bacteria</taxon>
        <taxon>Bacillati</taxon>
        <taxon>Actinomycetota</taxon>
        <taxon>Actinomycetes</taxon>
        <taxon>Kitasatosporales</taxon>
        <taxon>Streptomycetaceae</taxon>
        <taxon>Actinacidiphila</taxon>
    </lineage>
</organism>
<dbReference type="EMBL" id="SUMC01000085">
    <property type="protein sequence ID" value="TKA00467.1"/>
    <property type="molecule type" value="Genomic_DNA"/>
</dbReference>
<dbReference type="OrthoDB" id="3480062at2"/>
<proteinExistence type="predicted"/>
<comment type="caution">
    <text evidence="1">The sequence shown here is derived from an EMBL/GenBank/DDBJ whole genome shotgun (WGS) entry which is preliminary data.</text>
</comment>
<evidence type="ECO:0000313" key="2">
    <source>
        <dbReference type="Proteomes" id="UP000305778"/>
    </source>
</evidence>
<protein>
    <submittedName>
        <fullName evidence="1">Type II toxin-antitoxin system prevent-host-death family antitoxin</fullName>
    </submittedName>
</protein>
<accession>A0A4U0RY00</accession>
<keyword evidence="2" id="KW-1185">Reference proteome</keyword>
<name>A0A4U0RY00_9ACTN</name>
<reference evidence="1 2" key="1">
    <citation type="submission" date="2019-04" db="EMBL/GenBank/DDBJ databases">
        <title>Streptomyces oryziradicis sp. nov., a novel actinomycete isolated from rhizosphere soil of rice (Oryza sativa L.).</title>
        <authorList>
            <person name="Li C."/>
        </authorList>
    </citation>
    <scope>NUCLEOTIDE SEQUENCE [LARGE SCALE GENOMIC DNA]</scope>
    <source>
        <strain evidence="1 2">NEAU-C40</strain>
    </source>
</reference>
<dbReference type="RefSeq" id="WP_136729449.1">
    <property type="nucleotide sequence ID" value="NZ_SUMC01000085.1"/>
</dbReference>
<gene>
    <name evidence="1" type="ORF">FCI23_42710</name>
</gene>